<evidence type="ECO:0000256" key="1">
    <source>
        <dbReference type="SAM" id="MobiDB-lite"/>
    </source>
</evidence>
<dbReference type="InterPro" id="IPR007019">
    <property type="entry name" value="SURF6"/>
</dbReference>
<feature type="compositionally biased region" description="Polar residues" evidence="1">
    <location>
        <begin position="57"/>
        <end position="72"/>
    </location>
</feature>
<keyword evidence="3" id="KW-1185">Reference proteome</keyword>
<dbReference type="GO" id="GO:0042273">
    <property type="term" value="P:ribosomal large subunit biogenesis"/>
    <property type="evidence" value="ECO:0007669"/>
    <property type="project" value="TreeGrafter"/>
</dbReference>
<feature type="region of interest" description="Disordered" evidence="1">
    <location>
        <begin position="14"/>
        <end position="107"/>
    </location>
</feature>
<dbReference type="PANTHER" id="PTHR14369:SF0">
    <property type="entry name" value="SURFEIT LOCUS PROTEIN 6"/>
    <property type="match status" value="1"/>
</dbReference>
<reference evidence="2 3" key="1">
    <citation type="submission" date="2014-04" db="EMBL/GenBank/DDBJ databases">
        <title>Genome evolution of avian class.</title>
        <authorList>
            <person name="Zhang G."/>
            <person name="Li C."/>
        </authorList>
    </citation>
    <scope>NUCLEOTIDE SEQUENCE [LARGE SCALE GENOMIC DNA]</scope>
    <source>
        <strain evidence="2">BGI_N332</strain>
    </source>
</reference>
<dbReference type="EMBL" id="KK812029">
    <property type="protein sequence ID" value="KFQ36239.1"/>
    <property type="molecule type" value="Genomic_DNA"/>
</dbReference>
<dbReference type="GO" id="GO:0003723">
    <property type="term" value="F:RNA binding"/>
    <property type="evidence" value="ECO:0007669"/>
    <property type="project" value="TreeGrafter"/>
</dbReference>
<accession>A0A091RBD6</accession>
<evidence type="ECO:0000313" key="3">
    <source>
        <dbReference type="Proteomes" id="UP000053369"/>
    </source>
</evidence>
<sequence>MASLAAKDAYLQGLAKKVCGQRPPEPRKRKYGQHGDADRQLKKKKKRKPGKTVEKTNAPSGKQVTSNTNKPTPGQKAAPQASKSSPQGVTQSSNESLGAGNKSEVGSPSFFAMNLLRQRLHEKIKKASGQV</sequence>
<name>A0A091RBD6_9AVES</name>
<feature type="compositionally biased region" description="Polar residues" evidence="1">
    <location>
        <begin position="81"/>
        <end position="96"/>
    </location>
</feature>
<dbReference type="GO" id="GO:0005730">
    <property type="term" value="C:nucleolus"/>
    <property type="evidence" value="ECO:0007669"/>
    <property type="project" value="TreeGrafter"/>
</dbReference>
<protein>
    <submittedName>
        <fullName evidence="2">Surfeit locus protein 6</fullName>
    </submittedName>
</protein>
<organism evidence="2 3">
    <name type="scientific">Mesitornis unicolor</name>
    <name type="common">brown roatelo</name>
    <dbReference type="NCBI Taxonomy" id="54374"/>
    <lineage>
        <taxon>Eukaryota</taxon>
        <taxon>Metazoa</taxon>
        <taxon>Chordata</taxon>
        <taxon>Craniata</taxon>
        <taxon>Vertebrata</taxon>
        <taxon>Euteleostomi</taxon>
        <taxon>Archelosauria</taxon>
        <taxon>Archosauria</taxon>
        <taxon>Dinosauria</taxon>
        <taxon>Saurischia</taxon>
        <taxon>Theropoda</taxon>
        <taxon>Coelurosauria</taxon>
        <taxon>Aves</taxon>
        <taxon>Neognathae</taxon>
        <taxon>Neoaves</taxon>
        <taxon>Columbimorphae</taxon>
        <taxon>Mesitornithiformes</taxon>
        <taxon>Mesitornithidae</taxon>
        <taxon>Mesitornis</taxon>
    </lineage>
</organism>
<dbReference type="AlphaFoldDB" id="A0A091RBD6"/>
<dbReference type="GO" id="GO:0003677">
    <property type="term" value="F:DNA binding"/>
    <property type="evidence" value="ECO:0007669"/>
    <property type="project" value="TreeGrafter"/>
</dbReference>
<dbReference type="PANTHER" id="PTHR14369">
    <property type="entry name" value="SURFEIT LOCUS PROTEIN 6"/>
    <property type="match status" value="1"/>
</dbReference>
<feature type="compositionally biased region" description="Basic residues" evidence="1">
    <location>
        <begin position="41"/>
        <end position="50"/>
    </location>
</feature>
<evidence type="ECO:0000313" key="2">
    <source>
        <dbReference type="EMBL" id="KFQ36239.1"/>
    </source>
</evidence>
<proteinExistence type="predicted"/>
<dbReference type="Proteomes" id="UP000053369">
    <property type="component" value="Unassembled WGS sequence"/>
</dbReference>
<dbReference type="GO" id="GO:0042274">
    <property type="term" value="P:ribosomal small subunit biogenesis"/>
    <property type="evidence" value="ECO:0007669"/>
    <property type="project" value="TreeGrafter"/>
</dbReference>
<gene>
    <name evidence="2" type="ORF">N332_14346</name>
</gene>